<comment type="subcellular location">
    <subcellularLocation>
        <location evidence="1">Cell membrane</location>
        <topology evidence="1">Lipid-anchor</topology>
    </subcellularLocation>
</comment>
<protein>
    <submittedName>
        <fullName evidence="8">ABC transporter substrate-binding protein</fullName>
    </submittedName>
</protein>
<evidence type="ECO:0000256" key="5">
    <source>
        <dbReference type="ARBA" id="ARBA00022856"/>
    </source>
</evidence>
<keyword evidence="9" id="KW-1185">Reference proteome</keyword>
<feature type="domain" description="Solute-binding protein family 5" evidence="7">
    <location>
        <begin position="83"/>
        <end position="462"/>
    </location>
</feature>
<dbReference type="InterPro" id="IPR030678">
    <property type="entry name" value="Peptide/Ni-bd"/>
</dbReference>
<dbReference type="InterPro" id="IPR039424">
    <property type="entry name" value="SBP_5"/>
</dbReference>
<feature type="chain" id="PRO_5030718304" evidence="6">
    <location>
        <begin position="21"/>
        <end position="541"/>
    </location>
</feature>
<dbReference type="PROSITE" id="PS51257">
    <property type="entry name" value="PROKAR_LIPOPROTEIN"/>
    <property type="match status" value="1"/>
</dbReference>
<name>A0A7U9P7C8_GEOTM</name>
<keyword evidence="5" id="KW-0653">Protein transport</keyword>
<comment type="caution">
    <text evidence="8">The sequence shown here is derived from an EMBL/GenBank/DDBJ whole genome shotgun (WGS) entry which is preliminary data.</text>
</comment>
<dbReference type="CDD" id="cd08504">
    <property type="entry name" value="PBP2_OppA"/>
    <property type="match status" value="1"/>
</dbReference>
<evidence type="ECO:0000256" key="1">
    <source>
        <dbReference type="ARBA" id="ARBA00004193"/>
    </source>
</evidence>
<dbReference type="Gene3D" id="3.10.105.10">
    <property type="entry name" value="Dipeptide-binding Protein, Domain 3"/>
    <property type="match status" value="1"/>
</dbReference>
<feature type="signal peptide" evidence="6">
    <location>
        <begin position="1"/>
        <end position="20"/>
    </location>
</feature>
<proteinExistence type="inferred from homology"/>
<dbReference type="FunFam" id="3.90.76.10:FF:000001">
    <property type="entry name" value="Oligopeptide ABC transporter substrate-binding protein"/>
    <property type="match status" value="1"/>
</dbReference>
<dbReference type="Gene3D" id="3.40.190.10">
    <property type="entry name" value="Periplasmic binding protein-like II"/>
    <property type="match status" value="1"/>
</dbReference>
<keyword evidence="5" id="KW-0571">Peptide transport</keyword>
<dbReference type="FunFam" id="3.10.105.10:FF:000001">
    <property type="entry name" value="Oligopeptide ABC transporter, oligopeptide-binding protein"/>
    <property type="match status" value="1"/>
</dbReference>
<keyword evidence="4 6" id="KW-0732">Signal</keyword>
<evidence type="ECO:0000259" key="7">
    <source>
        <dbReference type="Pfam" id="PF00496"/>
    </source>
</evidence>
<dbReference type="InterPro" id="IPR000914">
    <property type="entry name" value="SBP_5_dom"/>
</dbReference>
<dbReference type="EMBL" id="AYSF01000041">
    <property type="protein sequence ID" value="ESU72539.1"/>
    <property type="molecule type" value="Genomic_DNA"/>
</dbReference>
<sequence>MKRSLLTVLVLLLFVSTALAGCGNETPSNEGGEATKNIKQEITLNAKTEPPSLDPAIASDTTSGWVIDHLFEGLYTKNQKGEPVLGAASDVKISEDGKTYTFTIREDAKWSDGDPVTAYDFEYAWKRVLDPKTGSPFAFYMYYIKGAEEYNKGKGSADQVGIKALDDKTFQVELKAPLGYFDKLLTMWTFYPVKKSLVESNPKWAADAKGYVSNGAYRLTEWKHNSEVVIEKNEHYWNKDQINMQKVTWKMVNDATTYYQMYKTGELDLIDTLPTDVIDQEKNNKEFKITPYFGTYMFMLNVDKPPFTNAKIRRAFAMAIDREAIVKNITKSGEKPAYAFVPYGVNTPKGDFREVGGSYFEENVKEAKQLLEEGMKEEGWTKLPEVTLMYNTAENHKKIAEAVQEMLKTNLGVKVKLANQEWKTYLETTQQSNFQMARMGWVGVFVDPTVILDYYLGDSPNNRTNWVNKRFDDLMAKAKVEQDDQKRYELLHEAEKVLMTDLPFIPVYFYSQNYLTSSKFKGIVYPVNRYPDVRWAKKVAE</sequence>
<dbReference type="InterPro" id="IPR023765">
    <property type="entry name" value="SBP_5_CS"/>
</dbReference>
<dbReference type="AlphaFoldDB" id="A0A7U9P7C8"/>
<gene>
    <name evidence="8" type="ORF">T260_07550</name>
</gene>
<keyword evidence="3" id="KW-0813">Transport</keyword>
<evidence type="ECO:0000256" key="4">
    <source>
        <dbReference type="ARBA" id="ARBA00022729"/>
    </source>
</evidence>
<dbReference type="PROSITE" id="PS01040">
    <property type="entry name" value="SBP_BACTERIAL_5"/>
    <property type="match status" value="1"/>
</dbReference>
<evidence type="ECO:0000256" key="3">
    <source>
        <dbReference type="ARBA" id="ARBA00022448"/>
    </source>
</evidence>
<dbReference type="GO" id="GO:1904680">
    <property type="term" value="F:peptide transmembrane transporter activity"/>
    <property type="evidence" value="ECO:0007669"/>
    <property type="project" value="TreeGrafter"/>
</dbReference>
<dbReference type="RefSeq" id="WP_023633855.1">
    <property type="nucleotide sequence ID" value="NZ_AYSF01000041.1"/>
</dbReference>
<evidence type="ECO:0000256" key="2">
    <source>
        <dbReference type="ARBA" id="ARBA00005695"/>
    </source>
</evidence>
<dbReference type="Proteomes" id="UP000018339">
    <property type="component" value="Unassembled WGS sequence"/>
</dbReference>
<dbReference type="Pfam" id="PF00496">
    <property type="entry name" value="SBP_bac_5"/>
    <property type="match status" value="1"/>
</dbReference>
<accession>A0A7U9P7C8</accession>
<comment type="similarity">
    <text evidence="2">Belongs to the bacterial solute-binding protein 5 family.</text>
</comment>
<dbReference type="PIRSF" id="PIRSF002741">
    <property type="entry name" value="MppA"/>
    <property type="match status" value="1"/>
</dbReference>
<dbReference type="GO" id="GO:0015833">
    <property type="term" value="P:peptide transport"/>
    <property type="evidence" value="ECO:0007669"/>
    <property type="project" value="UniProtKB-KW"/>
</dbReference>
<dbReference type="PANTHER" id="PTHR30290">
    <property type="entry name" value="PERIPLASMIC BINDING COMPONENT OF ABC TRANSPORTER"/>
    <property type="match status" value="1"/>
</dbReference>
<organism evidence="8 9">
    <name type="scientific">Geobacillus thermopakistaniensis (strain MAS1)</name>
    <dbReference type="NCBI Taxonomy" id="1408282"/>
    <lineage>
        <taxon>Bacteria</taxon>
        <taxon>Bacillati</taxon>
        <taxon>Bacillota</taxon>
        <taxon>Bacilli</taxon>
        <taxon>Bacillales</taxon>
        <taxon>Anoxybacillaceae</taxon>
        <taxon>Geobacillus</taxon>
    </lineage>
</organism>
<evidence type="ECO:0000313" key="8">
    <source>
        <dbReference type="EMBL" id="ESU72539.1"/>
    </source>
</evidence>
<dbReference type="SUPFAM" id="SSF53850">
    <property type="entry name" value="Periplasmic binding protein-like II"/>
    <property type="match status" value="1"/>
</dbReference>
<evidence type="ECO:0000313" key="9">
    <source>
        <dbReference type="Proteomes" id="UP000018339"/>
    </source>
</evidence>
<dbReference type="PANTHER" id="PTHR30290:SF79">
    <property type="entry name" value="DIPEPTIDE-BINDING PROTEIN DPPE"/>
    <property type="match status" value="1"/>
</dbReference>
<evidence type="ECO:0000256" key="6">
    <source>
        <dbReference type="SAM" id="SignalP"/>
    </source>
</evidence>
<dbReference type="Gene3D" id="3.90.76.10">
    <property type="entry name" value="Dipeptide-binding Protein, Domain 1"/>
    <property type="match status" value="1"/>
</dbReference>
<dbReference type="GO" id="GO:0043190">
    <property type="term" value="C:ATP-binding cassette (ABC) transporter complex"/>
    <property type="evidence" value="ECO:0007669"/>
    <property type="project" value="InterPro"/>
</dbReference>
<reference evidence="8 9" key="1">
    <citation type="journal article" date="2014" name="Genome Announc.">
        <title>Draft Genome Sequence of Geobacillus thermopakistaniensis Strain MAS1.</title>
        <authorList>
            <person name="Siddiqui M.A."/>
            <person name="Rashid N."/>
            <person name="Ayyampalayam S."/>
            <person name="Whitman W.B."/>
        </authorList>
    </citation>
    <scope>NUCLEOTIDE SEQUENCE [LARGE SCALE GENOMIC DNA]</scope>
    <source>
        <strain evidence="8 9">MAS1</strain>
    </source>
</reference>
<dbReference type="GO" id="GO:0030288">
    <property type="term" value="C:outer membrane-bounded periplasmic space"/>
    <property type="evidence" value="ECO:0007669"/>
    <property type="project" value="UniProtKB-ARBA"/>
</dbReference>